<dbReference type="AlphaFoldDB" id="A0A1L6Z9Y3"/>
<evidence type="ECO:0000313" key="2">
    <source>
        <dbReference type="EMBL" id="APT43238.1"/>
    </source>
</evidence>
<dbReference type="EMBL" id="KU253641">
    <property type="protein sequence ID" value="APT43237.1"/>
    <property type="molecule type" value="mRNA"/>
</dbReference>
<organism evidence="2">
    <name type="scientific">Macaca mulatta</name>
    <name type="common">Rhesus macaque</name>
    <dbReference type="NCBI Taxonomy" id="9544"/>
    <lineage>
        <taxon>Eukaryota</taxon>
        <taxon>Metazoa</taxon>
        <taxon>Chordata</taxon>
        <taxon>Craniata</taxon>
        <taxon>Vertebrata</taxon>
        <taxon>Euteleostomi</taxon>
        <taxon>Mammalia</taxon>
        <taxon>Eutheria</taxon>
        <taxon>Euarchontoglires</taxon>
        <taxon>Primates</taxon>
        <taxon>Haplorrhini</taxon>
        <taxon>Catarrhini</taxon>
        <taxon>Cercopithecidae</taxon>
        <taxon>Cercopithecinae</taxon>
        <taxon>Macaca</taxon>
    </lineage>
</organism>
<gene>
    <name evidence="2" type="primary">ly6g6f</name>
</gene>
<reference evidence="2" key="1">
    <citation type="submission" date="2015-12" db="EMBL/GenBank/DDBJ databases">
        <title>Alternative splicing and transcription induced chimerism in G6F and Ly6G6D among mammals.</title>
        <authorList>
            <person name="Lopez-Diez R."/>
            <person name="Rastrojo A."/>
            <person name="Hernandez-Torres F."/>
            <person name="Aguado B."/>
        </authorList>
    </citation>
    <scope>NUCLEOTIDE SEQUENCE</scope>
</reference>
<sequence>MAVLFLLLFLYGTPQALPASDTREDPGATKIQVMQFQSLLLEEPTRLWRGGLSLGHRDRPPHCFLPIPLVWLLLQPPWMLLLPSVPLPWAGTCLGF</sequence>
<name>A0A1L6Z9Y3_MACMU</name>
<evidence type="ECO:0000256" key="1">
    <source>
        <dbReference type="SAM" id="SignalP"/>
    </source>
</evidence>
<protein>
    <submittedName>
        <fullName evidence="2">Lymphocyte antigen 6 complex locus G6F</fullName>
    </submittedName>
</protein>
<proteinExistence type="evidence at transcript level"/>
<keyword evidence="1" id="KW-0732">Signal</keyword>
<accession>A0A1L6Z9Y3</accession>
<dbReference type="EMBL" id="KU253642">
    <property type="protein sequence ID" value="APT43238.1"/>
    <property type="molecule type" value="mRNA"/>
</dbReference>
<feature type="signal peptide" evidence="1">
    <location>
        <begin position="1"/>
        <end position="18"/>
    </location>
</feature>
<feature type="chain" id="PRO_5011897561" evidence="1">
    <location>
        <begin position="19"/>
        <end position="96"/>
    </location>
</feature>
<dbReference type="EMBL" id="KU253644">
    <property type="protein sequence ID" value="APT43240.1"/>
    <property type="molecule type" value="mRNA"/>
</dbReference>